<dbReference type="SUPFAM" id="SSF56112">
    <property type="entry name" value="Protein kinase-like (PK-like)"/>
    <property type="match status" value="1"/>
</dbReference>
<dbReference type="InterPro" id="IPR011009">
    <property type="entry name" value="Kinase-like_dom_sf"/>
</dbReference>
<dbReference type="Pfam" id="PF00069">
    <property type="entry name" value="Pkinase"/>
    <property type="match status" value="1"/>
</dbReference>
<sequence length="625" mass="71384">MAPTIQAAPRVVSFAPDPNRRTIAQPHSANPSADPLSPRITNRGWDQRWPDLIPGPGSANDPDDLEDVVEKLKIHTVNVSTTDQRDNNVFFFNPSSINSIFNHATLVEIIKEAKPKIVQPGIQQRIYAGNFQRVLGILAHLGRLPLIGEFAAVGLDDTHLPIVCQKERDDTLVVVSCRHPKICFDMSKCKRKAPIHKFIGAQYHFLTPYLYQPNKQIPHYVFEKDEALPFLLKEALDPNGNDDDDDSEIVNVDDAVGGDTQTRILGGGGFADVFKVVVHGDFYNFGDVPLRHKDKSFAMKQLRQNHFNMFCREVEVLKRLSGRHEHLIPLIMTFEQDVNGGAYHFLFPWASGDLRTLWTRQNASVYHCRWLISQCFGLADALAEVHCDKENNEDPDDPSMQAKKYARHGDIKPDNVLLFDEYEGIEKHGPKLILADFGFGRFHRQWSRSTRDPAKTPKSPTYRAPEFELKNSNMTRRSDIWSLGCTFLELATWFLFGQDAVENRLRKKRDGPDIFGRQDERVAADSYFQVNTNQTAGRLKAGVTEWFGQLHDSRKCPRAIHDLLAFVETRMLEIQQKQRAGSRDVAQFLKRKLEEHPKANSNYWTKAVDCHCPRPRPVIFREERA</sequence>
<dbReference type="SMART" id="SM00220">
    <property type="entry name" value="S_TKc"/>
    <property type="match status" value="1"/>
</dbReference>
<dbReference type="Proteomes" id="UP001201980">
    <property type="component" value="Unassembled WGS sequence"/>
</dbReference>
<gene>
    <name evidence="3" type="ORF">MKZ38_007306</name>
</gene>
<dbReference type="GO" id="GO:0005524">
    <property type="term" value="F:ATP binding"/>
    <property type="evidence" value="ECO:0007669"/>
    <property type="project" value="InterPro"/>
</dbReference>
<evidence type="ECO:0000256" key="1">
    <source>
        <dbReference type="SAM" id="MobiDB-lite"/>
    </source>
</evidence>
<evidence type="ECO:0000259" key="2">
    <source>
        <dbReference type="PROSITE" id="PS50011"/>
    </source>
</evidence>
<keyword evidence="4" id="KW-1185">Reference proteome</keyword>
<dbReference type="AlphaFoldDB" id="A0AAD5RHY6"/>
<evidence type="ECO:0000313" key="4">
    <source>
        <dbReference type="Proteomes" id="UP001201980"/>
    </source>
</evidence>
<dbReference type="PANTHER" id="PTHR24359:SF37">
    <property type="entry name" value="PROTEIN KINASE DOMAIN-CONTAINING PROTEIN"/>
    <property type="match status" value="1"/>
</dbReference>
<dbReference type="EMBL" id="JAKWBI020000467">
    <property type="protein sequence ID" value="KAJ2894688.1"/>
    <property type="molecule type" value="Genomic_DNA"/>
</dbReference>
<name>A0AAD5RHY6_9PEZI</name>
<feature type="region of interest" description="Disordered" evidence="1">
    <location>
        <begin position="1"/>
        <end position="41"/>
    </location>
</feature>
<protein>
    <recommendedName>
        <fullName evidence="2">Protein kinase domain-containing protein</fullName>
    </recommendedName>
</protein>
<organism evidence="3 4">
    <name type="scientific">Zalerion maritima</name>
    <dbReference type="NCBI Taxonomy" id="339359"/>
    <lineage>
        <taxon>Eukaryota</taxon>
        <taxon>Fungi</taxon>
        <taxon>Dikarya</taxon>
        <taxon>Ascomycota</taxon>
        <taxon>Pezizomycotina</taxon>
        <taxon>Sordariomycetes</taxon>
        <taxon>Lulworthiomycetidae</taxon>
        <taxon>Lulworthiales</taxon>
        <taxon>Lulworthiaceae</taxon>
        <taxon>Zalerion</taxon>
    </lineage>
</organism>
<dbReference type="Gene3D" id="1.10.510.10">
    <property type="entry name" value="Transferase(Phosphotransferase) domain 1"/>
    <property type="match status" value="1"/>
</dbReference>
<reference evidence="3" key="1">
    <citation type="submission" date="2022-07" db="EMBL/GenBank/DDBJ databases">
        <title>Draft genome sequence of Zalerion maritima ATCC 34329, a (micro)plastics degrading marine fungus.</title>
        <authorList>
            <person name="Paco A."/>
            <person name="Goncalves M.F.M."/>
            <person name="Rocha-Santos T.A.P."/>
            <person name="Alves A."/>
        </authorList>
    </citation>
    <scope>NUCLEOTIDE SEQUENCE</scope>
    <source>
        <strain evidence="3">ATCC 34329</strain>
    </source>
</reference>
<accession>A0AAD5RHY6</accession>
<dbReference type="PANTHER" id="PTHR24359">
    <property type="entry name" value="SERINE/THREONINE-PROTEIN KINASE SBK1"/>
    <property type="match status" value="1"/>
</dbReference>
<dbReference type="CDD" id="cd00180">
    <property type="entry name" value="PKc"/>
    <property type="match status" value="1"/>
</dbReference>
<evidence type="ECO:0000313" key="3">
    <source>
        <dbReference type="EMBL" id="KAJ2894688.1"/>
    </source>
</evidence>
<dbReference type="Gene3D" id="3.30.200.20">
    <property type="entry name" value="Phosphorylase Kinase, domain 1"/>
    <property type="match status" value="1"/>
</dbReference>
<proteinExistence type="predicted"/>
<dbReference type="PROSITE" id="PS50011">
    <property type="entry name" value="PROTEIN_KINASE_DOM"/>
    <property type="match status" value="1"/>
</dbReference>
<dbReference type="InterPro" id="IPR000719">
    <property type="entry name" value="Prot_kinase_dom"/>
</dbReference>
<comment type="caution">
    <text evidence="3">The sequence shown here is derived from an EMBL/GenBank/DDBJ whole genome shotgun (WGS) entry which is preliminary data.</text>
</comment>
<feature type="domain" description="Protein kinase" evidence="2">
    <location>
        <begin position="259"/>
        <end position="599"/>
    </location>
</feature>
<dbReference type="GO" id="GO:0004674">
    <property type="term" value="F:protein serine/threonine kinase activity"/>
    <property type="evidence" value="ECO:0007669"/>
    <property type="project" value="TreeGrafter"/>
</dbReference>